<evidence type="ECO:0000256" key="4">
    <source>
        <dbReference type="PROSITE-ProRule" id="PRU00335"/>
    </source>
</evidence>
<feature type="domain" description="HTH tetR-type" evidence="5">
    <location>
        <begin position="1"/>
        <end position="61"/>
    </location>
</feature>
<name>A0A1G6N0F1_9GAMM</name>
<feature type="DNA-binding region" description="H-T-H motif" evidence="4">
    <location>
        <begin position="24"/>
        <end position="43"/>
    </location>
</feature>
<keyword evidence="3" id="KW-0804">Transcription</keyword>
<dbReference type="SUPFAM" id="SSF46689">
    <property type="entry name" value="Homeodomain-like"/>
    <property type="match status" value="1"/>
</dbReference>
<reference evidence="7" key="1">
    <citation type="submission" date="2016-09" db="EMBL/GenBank/DDBJ databases">
        <authorList>
            <person name="Varghese N."/>
            <person name="Submissions S."/>
        </authorList>
    </citation>
    <scope>NUCLEOTIDE SEQUENCE [LARGE SCALE GENOMIC DNA]</scope>
    <source>
        <strain evidence="7">ANC 3699</strain>
    </source>
</reference>
<dbReference type="InterPro" id="IPR009057">
    <property type="entry name" value="Homeodomain-like_sf"/>
</dbReference>
<keyword evidence="7" id="KW-1185">Reference proteome</keyword>
<keyword evidence="1" id="KW-0805">Transcription regulation</keyword>
<sequence>MDKKPLFLQQAWQLFNRVGFHATSIEELREQLGITKKTLYRYFESKEQLIIEVLQYRDDVFLQQMQQALSTHTGQSAILAYLDFIEHWVQQTDFCGCSFINASAEYSQHESEQHQIAKTHKAHVKALLAKHDIAEPQLTQIFLLGEGLIVQNQVSGYQARDFEVARQMMDALRS</sequence>
<dbReference type="InterPro" id="IPR001647">
    <property type="entry name" value="HTH_TetR"/>
</dbReference>
<evidence type="ECO:0000259" key="5">
    <source>
        <dbReference type="PROSITE" id="PS50977"/>
    </source>
</evidence>
<dbReference type="GO" id="GO:0003677">
    <property type="term" value="F:DNA binding"/>
    <property type="evidence" value="ECO:0007669"/>
    <property type="project" value="UniProtKB-UniRule"/>
</dbReference>
<proteinExistence type="predicted"/>
<evidence type="ECO:0000256" key="3">
    <source>
        <dbReference type="ARBA" id="ARBA00023163"/>
    </source>
</evidence>
<gene>
    <name evidence="6" type="ORF">SAMN05421749_10875</name>
</gene>
<protein>
    <submittedName>
        <fullName evidence="6">Transcriptional regulator, TetR family</fullName>
    </submittedName>
</protein>
<dbReference type="RefSeq" id="WP_171259107.1">
    <property type="nucleotide sequence ID" value="NZ_FMYK01000008.1"/>
</dbReference>
<dbReference type="Pfam" id="PF00440">
    <property type="entry name" value="TetR_N"/>
    <property type="match status" value="1"/>
</dbReference>
<dbReference type="Proteomes" id="UP000242317">
    <property type="component" value="Unassembled WGS sequence"/>
</dbReference>
<evidence type="ECO:0000313" key="7">
    <source>
        <dbReference type="Proteomes" id="UP000242317"/>
    </source>
</evidence>
<evidence type="ECO:0000256" key="2">
    <source>
        <dbReference type="ARBA" id="ARBA00023125"/>
    </source>
</evidence>
<dbReference type="Gene3D" id="1.10.357.10">
    <property type="entry name" value="Tetracycline Repressor, domain 2"/>
    <property type="match status" value="1"/>
</dbReference>
<dbReference type="InterPro" id="IPR036271">
    <property type="entry name" value="Tet_transcr_reg_TetR-rel_C_sf"/>
</dbReference>
<dbReference type="EMBL" id="FMYK01000008">
    <property type="protein sequence ID" value="SDC61308.1"/>
    <property type="molecule type" value="Genomic_DNA"/>
</dbReference>
<dbReference type="PANTHER" id="PTHR47506:SF1">
    <property type="entry name" value="HTH-TYPE TRANSCRIPTIONAL REGULATOR YJDC"/>
    <property type="match status" value="1"/>
</dbReference>
<dbReference type="PRINTS" id="PR00455">
    <property type="entry name" value="HTHTETR"/>
</dbReference>
<keyword evidence="2 4" id="KW-0238">DNA-binding</keyword>
<evidence type="ECO:0000256" key="1">
    <source>
        <dbReference type="ARBA" id="ARBA00023015"/>
    </source>
</evidence>
<dbReference type="PANTHER" id="PTHR47506">
    <property type="entry name" value="TRANSCRIPTIONAL REGULATORY PROTEIN"/>
    <property type="match status" value="1"/>
</dbReference>
<accession>A0A1G6N0F1</accession>
<dbReference type="PROSITE" id="PS50977">
    <property type="entry name" value="HTH_TETR_2"/>
    <property type="match status" value="1"/>
</dbReference>
<dbReference type="AlphaFoldDB" id="A0A1G6N0F1"/>
<evidence type="ECO:0000313" key="6">
    <source>
        <dbReference type="EMBL" id="SDC61308.1"/>
    </source>
</evidence>
<dbReference type="SUPFAM" id="SSF48498">
    <property type="entry name" value="Tetracyclin repressor-like, C-terminal domain"/>
    <property type="match status" value="1"/>
</dbReference>
<organism evidence="6 7">
    <name type="scientific">Acinetobacter marinus</name>
    <dbReference type="NCBI Taxonomy" id="281375"/>
    <lineage>
        <taxon>Bacteria</taxon>
        <taxon>Pseudomonadati</taxon>
        <taxon>Pseudomonadota</taxon>
        <taxon>Gammaproteobacteria</taxon>
        <taxon>Moraxellales</taxon>
        <taxon>Moraxellaceae</taxon>
        <taxon>Acinetobacter</taxon>
    </lineage>
</organism>